<dbReference type="InterPro" id="IPR050093">
    <property type="entry name" value="ABC_SmlMolc_Importer"/>
</dbReference>
<dbReference type="InterPro" id="IPR017871">
    <property type="entry name" value="ABC_transporter-like_CS"/>
</dbReference>
<feature type="domain" description="ABC transporter" evidence="9">
    <location>
        <begin position="21"/>
        <end position="251"/>
    </location>
</feature>
<keyword evidence="5 8" id="KW-0067">ATP-binding</keyword>
<dbReference type="InterPro" id="IPR003593">
    <property type="entry name" value="AAA+_ATPase"/>
</dbReference>
<dbReference type="InterPro" id="IPR027417">
    <property type="entry name" value="P-loop_NTPase"/>
</dbReference>
<gene>
    <name evidence="8 10" type="primary">potA</name>
    <name evidence="10" type="ORF">H9J30_02315</name>
</gene>
<evidence type="ECO:0000313" key="11">
    <source>
        <dbReference type="Proteomes" id="UP000829384"/>
    </source>
</evidence>
<dbReference type="SUPFAM" id="SSF52540">
    <property type="entry name" value="P-loop containing nucleoside triphosphate hydrolases"/>
    <property type="match status" value="1"/>
</dbReference>
<dbReference type="Gene3D" id="3.40.50.300">
    <property type="entry name" value="P-loop containing nucleotide triphosphate hydrolases"/>
    <property type="match status" value="1"/>
</dbReference>
<comment type="function">
    <text evidence="8">Part of the ABC transporter complex PotABCD involved in spermidine/putrescine import. Responsible for energy coupling to the transport system.</text>
</comment>
<dbReference type="InterPro" id="IPR005893">
    <property type="entry name" value="PotA-like"/>
</dbReference>
<keyword evidence="11" id="KW-1185">Reference proteome</keyword>
<comment type="catalytic activity">
    <reaction evidence="8">
        <text>ATP + H2O + polyamine-[polyamine-binding protein]Side 1 = ADP + phosphate + polyamineSide 2 + [polyamine-binding protein]Side 1.</text>
        <dbReference type="EC" id="7.6.2.11"/>
    </reaction>
</comment>
<evidence type="ECO:0000259" key="9">
    <source>
        <dbReference type="PROSITE" id="PS50893"/>
    </source>
</evidence>
<dbReference type="PANTHER" id="PTHR42781:SF5">
    <property type="entry name" value="PUTRESCINE TRANSPORT ATP-BINDING PROTEIN POTG"/>
    <property type="match status" value="1"/>
</dbReference>
<dbReference type="Pfam" id="PF00005">
    <property type="entry name" value="ABC_tran"/>
    <property type="match status" value="1"/>
</dbReference>
<keyword evidence="4 8" id="KW-0547">Nucleotide-binding</keyword>
<dbReference type="NCBIfam" id="TIGR01187">
    <property type="entry name" value="potA"/>
    <property type="match status" value="1"/>
</dbReference>
<sequence>MASTSGVTNKPTTKTQEKVLLKIERVSKLFDDVRAVDDVSLTINKGEIFALLGGSGSGKSTLLRMLAGFERPTSGRIYLDGEDITDLPPYERPINMMFQSYALFPHMTVAQNIAFGLKQDKLPKAEIEQRVQEMLKLVHMEQYGKRKPHQLSGGQRQRVALARSLAKRPKLLLLDEPMGALDKKLRTQMQLEVVEILERVGVTCVMVTHDQEEAMTMAGRISIMSDGWIAQTGSPMDIYESPNSRMIAEFIGSVNLFSGEIEVDEVDHLIIKPNDLARSFYVGYGVTTSLEDKRVWLAVRPEKTIISREQPEGEYNWAKGIVHDIAYLGGISVYYIRLENGQIVQCSMTNRERRADHATWDDEVFISWEDTSGVVLRS</sequence>
<name>A0ABS9QQZ9_9GAMM</name>
<evidence type="ECO:0000256" key="1">
    <source>
        <dbReference type="ARBA" id="ARBA00022448"/>
    </source>
</evidence>
<keyword evidence="3" id="KW-0997">Cell inner membrane</keyword>
<protein>
    <recommendedName>
        <fullName evidence="8">Spermidine/putrescine import ATP-binding protein PotA</fullName>
        <ecNumber evidence="8">7.6.2.11</ecNumber>
    </recommendedName>
</protein>
<keyword evidence="6 8" id="KW-1278">Translocase</keyword>
<dbReference type="InterPro" id="IPR008995">
    <property type="entry name" value="Mo/tungstate-bd_C_term_dom"/>
</dbReference>
<reference evidence="10 11" key="1">
    <citation type="submission" date="2020-08" db="EMBL/GenBank/DDBJ databases">
        <title>Whole genome sequence of Shewanella sp strain PS-2.</title>
        <authorList>
            <person name="Das S.K."/>
        </authorList>
    </citation>
    <scope>NUCLEOTIDE SEQUENCE [LARGE SCALE GENOMIC DNA]</scope>
    <source>
        <strain evidence="10 11">PS-2</strain>
    </source>
</reference>
<dbReference type="GO" id="GO:0005524">
    <property type="term" value="F:ATP binding"/>
    <property type="evidence" value="ECO:0007669"/>
    <property type="project" value="UniProtKB-KW"/>
</dbReference>
<dbReference type="EC" id="7.6.2.11" evidence="8"/>
<keyword evidence="1 8" id="KW-0813">Transport</keyword>
<dbReference type="Gene3D" id="2.40.50.100">
    <property type="match status" value="1"/>
</dbReference>
<dbReference type="PROSITE" id="PS00211">
    <property type="entry name" value="ABC_TRANSPORTER_1"/>
    <property type="match status" value="1"/>
</dbReference>
<dbReference type="InterPro" id="IPR013611">
    <property type="entry name" value="Transp-assoc_OB_typ2"/>
</dbReference>
<comment type="similarity">
    <text evidence="8">Belongs to the ABC transporter superfamily. Spermidine/putrescine importer (TC 3.A.1.11.1) family.</text>
</comment>
<proteinExistence type="inferred from homology"/>
<dbReference type="Pfam" id="PF08402">
    <property type="entry name" value="TOBE_2"/>
    <property type="match status" value="1"/>
</dbReference>
<organism evidence="10 11">
    <name type="scientific">Shewanella cutis</name>
    <dbReference type="NCBI Taxonomy" id="2766780"/>
    <lineage>
        <taxon>Bacteria</taxon>
        <taxon>Pseudomonadati</taxon>
        <taxon>Pseudomonadota</taxon>
        <taxon>Gammaproteobacteria</taxon>
        <taxon>Alteromonadales</taxon>
        <taxon>Shewanellaceae</taxon>
        <taxon>Shewanella</taxon>
    </lineage>
</organism>
<evidence type="ECO:0000256" key="6">
    <source>
        <dbReference type="ARBA" id="ARBA00022967"/>
    </source>
</evidence>
<dbReference type="InterPro" id="IPR003439">
    <property type="entry name" value="ABC_transporter-like_ATP-bd"/>
</dbReference>
<keyword evidence="2 8" id="KW-1003">Cell membrane</keyword>
<dbReference type="RefSeq" id="WP_011071490.1">
    <property type="nucleotide sequence ID" value="NZ_JACSDI010000001.1"/>
</dbReference>
<dbReference type="SMART" id="SM00382">
    <property type="entry name" value="AAA"/>
    <property type="match status" value="1"/>
</dbReference>
<evidence type="ECO:0000313" key="10">
    <source>
        <dbReference type="EMBL" id="MCG9962765.1"/>
    </source>
</evidence>
<dbReference type="SUPFAM" id="SSF50331">
    <property type="entry name" value="MOP-like"/>
    <property type="match status" value="1"/>
</dbReference>
<comment type="subunit">
    <text evidence="8">The complex is composed of two ATP-binding proteins (PotA), two transmembrane proteins (PotB and PotC) and a solute-binding protein (PotD).</text>
</comment>
<keyword evidence="7 8" id="KW-0472">Membrane</keyword>
<dbReference type="PANTHER" id="PTHR42781">
    <property type="entry name" value="SPERMIDINE/PUTRESCINE IMPORT ATP-BINDING PROTEIN POTA"/>
    <property type="match status" value="1"/>
</dbReference>
<evidence type="ECO:0000256" key="2">
    <source>
        <dbReference type="ARBA" id="ARBA00022475"/>
    </source>
</evidence>
<dbReference type="EMBL" id="JACSDI010000001">
    <property type="protein sequence ID" value="MCG9962765.1"/>
    <property type="molecule type" value="Genomic_DNA"/>
</dbReference>
<accession>A0ABS9QQZ9</accession>
<evidence type="ECO:0000256" key="3">
    <source>
        <dbReference type="ARBA" id="ARBA00022519"/>
    </source>
</evidence>
<evidence type="ECO:0000256" key="8">
    <source>
        <dbReference type="RuleBase" id="RU364083"/>
    </source>
</evidence>
<dbReference type="PROSITE" id="PS50893">
    <property type="entry name" value="ABC_TRANSPORTER_2"/>
    <property type="match status" value="1"/>
</dbReference>
<evidence type="ECO:0000256" key="4">
    <source>
        <dbReference type="ARBA" id="ARBA00022741"/>
    </source>
</evidence>
<evidence type="ECO:0000256" key="5">
    <source>
        <dbReference type="ARBA" id="ARBA00022840"/>
    </source>
</evidence>
<comment type="caution">
    <text evidence="10">The sequence shown here is derived from an EMBL/GenBank/DDBJ whole genome shotgun (WGS) entry which is preliminary data.</text>
</comment>
<evidence type="ECO:0000256" key="7">
    <source>
        <dbReference type="ARBA" id="ARBA00023136"/>
    </source>
</evidence>
<dbReference type="Proteomes" id="UP000829384">
    <property type="component" value="Unassembled WGS sequence"/>
</dbReference>